<dbReference type="InterPro" id="IPR017937">
    <property type="entry name" value="Thioredoxin_CS"/>
</dbReference>
<dbReference type="SUPFAM" id="SSF51905">
    <property type="entry name" value="FAD/NAD(P)-binding domain"/>
    <property type="match status" value="1"/>
</dbReference>
<dbReference type="InterPro" id="IPR050097">
    <property type="entry name" value="Ferredoxin-NADP_redctase_2"/>
</dbReference>
<organism evidence="6 7">
    <name type="scientific">Enterocloster hominis</name>
    <name type="common">ex Liu et al. 2021</name>
    <dbReference type="NCBI Taxonomy" id="2763663"/>
    <lineage>
        <taxon>Bacteria</taxon>
        <taxon>Bacillati</taxon>
        <taxon>Bacillota</taxon>
        <taxon>Clostridia</taxon>
        <taxon>Lachnospirales</taxon>
        <taxon>Lachnospiraceae</taxon>
        <taxon>Enterocloster</taxon>
    </lineage>
</organism>
<dbReference type="Proteomes" id="UP000647491">
    <property type="component" value="Unassembled WGS sequence"/>
</dbReference>
<dbReference type="PRINTS" id="PR00469">
    <property type="entry name" value="PNDRDTASEII"/>
</dbReference>
<comment type="subunit">
    <text evidence="4">Homodimer.</text>
</comment>
<comment type="similarity">
    <text evidence="1 4">Belongs to the class-II pyridine nucleotide-disulfide oxidoreductase family.</text>
</comment>
<proteinExistence type="inferred from homology"/>
<evidence type="ECO:0000313" key="6">
    <source>
        <dbReference type="EMBL" id="MBC8598222.1"/>
    </source>
</evidence>
<dbReference type="Gene3D" id="3.50.50.60">
    <property type="entry name" value="FAD/NAD(P)-binding domain"/>
    <property type="match status" value="2"/>
</dbReference>
<evidence type="ECO:0000259" key="5">
    <source>
        <dbReference type="PROSITE" id="PS51352"/>
    </source>
</evidence>
<dbReference type="PANTHER" id="PTHR48105">
    <property type="entry name" value="THIOREDOXIN REDUCTASE 1-RELATED-RELATED"/>
    <property type="match status" value="1"/>
</dbReference>
<comment type="cofactor">
    <cofactor evidence="4">
        <name>FAD</name>
        <dbReference type="ChEBI" id="CHEBI:57692"/>
    </cofactor>
</comment>
<comment type="catalytic activity">
    <reaction evidence="4">
        <text>[thioredoxin]-dithiol + NADP(+) = [thioredoxin]-disulfide + NADPH + H(+)</text>
        <dbReference type="Rhea" id="RHEA:20345"/>
        <dbReference type="Rhea" id="RHEA-COMP:10698"/>
        <dbReference type="Rhea" id="RHEA-COMP:10700"/>
        <dbReference type="ChEBI" id="CHEBI:15378"/>
        <dbReference type="ChEBI" id="CHEBI:29950"/>
        <dbReference type="ChEBI" id="CHEBI:50058"/>
        <dbReference type="ChEBI" id="CHEBI:57783"/>
        <dbReference type="ChEBI" id="CHEBI:58349"/>
        <dbReference type="EC" id="1.8.1.9"/>
    </reaction>
</comment>
<dbReference type="SUPFAM" id="SSF52833">
    <property type="entry name" value="Thioredoxin-like"/>
    <property type="match status" value="1"/>
</dbReference>
<dbReference type="EC" id="1.8.1.9" evidence="4"/>
<evidence type="ECO:0000256" key="1">
    <source>
        <dbReference type="ARBA" id="ARBA00009333"/>
    </source>
</evidence>
<comment type="caution">
    <text evidence="6">The sequence shown here is derived from an EMBL/GenBank/DDBJ whole genome shotgun (WGS) entry which is preliminary data.</text>
</comment>
<dbReference type="InterPro" id="IPR036249">
    <property type="entry name" value="Thioredoxin-like_sf"/>
</dbReference>
<evidence type="ECO:0000256" key="2">
    <source>
        <dbReference type="ARBA" id="ARBA00022630"/>
    </source>
</evidence>
<dbReference type="CDD" id="cd02947">
    <property type="entry name" value="TRX_family"/>
    <property type="match status" value="1"/>
</dbReference>
<dbReference type="InterPro" id="IPR005982">
    <property type="entry name" value="Thioredox_Rdtase"/>
</dbReference>
<gene>
    <name evidence="6" type="primary">trxB</name>
    <name evidence="6" type="ORF">H8708_03105</name>
</gene>
<evidence type="ECO:0000256" key="3">
    <source>
        <dbReference type="ARBA" id="ARBA00023002"/>
    </source>
</evidence>
<evidence type="ECO:0000256" key="4">
    <source>
        <dbReference type="RuleBase" id="RU003880"/>
    </source>
</evidence>
<reference evidence="6 7" key="1">
    <citation type="submission" date="2020-08" db="EMBL/GenBank/DDBJ databases">
        <title>Genome public.</title>
        <authorList>
            <person name="Liu C."/>
            <person name="Sun Q."/>
        </authorList>
    </citation>
    <scope>NUCLEOTIDE SEQUENCE [LARGE SCALE GENOMIC DNA]</scope>
    <source>
        <strain evidence="6 7">BX10</strain>
    </source>
</reference>
<feature type="domain" description="Thioredoxin" evidence="5">
    <location>
        <begin position="1"/>
        <end position="110"/>
    </location>
</feature>
<dbReference type="GO" id="GO:0004791">
    <property type="term" value="F:thioredoxin-disulfide reductase (NADPH) activity"/>
    <property type="evidence" value="ECO:0007669"/>
    <property type="project" value="UniProtKB-EC"/>
</dbReference>
<dbReference type="EMBL" id="JACRTJ010000007">
    <property type="protein sequence ID" value="MBC8598222.1"/>
    <property type="molecule type" value="Genomic_DNA"/>
</dbReference>
<evidence type="ECO:0000313" key="7">
    <source>
        <dbReference type="Proteomes" id="UP000647491"/>
    </source>
</evidence>
<dbReference type="Pfam" id="PF00085">
    <property type="entry name" value="Thioredoxin"/>
    <property type="match status" value="1"/>
</dbReference>
<dbReference type="NCBIfam" id="TIGR01292">
    <property type="entry name" value="TRX_reduct"/>
    <property type="match status" value="1"/>
</dbReference>
<dbReference type="InterPro" id="IPR013766">
    <property type="entry name" value="Thioredoxin_domain"/>
</dbReference>
<keyword evidence="3 4" id="KW-0560">Oxidoreductase</keyword>
<dbReference type="PROSITE" id="PS51352">
    <property type="entry name" value="THIOREDOXIN_2"/>
    <property type="match status" value="1"/>
</dbReference>
<name>A0ABR7NQ22_9FIRM</name>
<accession>A0ABR7NQ22</accession>
<dbReference type="PROSITE" id="PS00194">
    <property type="entry name" value="THIOREDOXIN_1"/>
    <property type="match status" value="1"/>
</dbReference>
<dbReference type="InterPro" id="IPR036188">
    <property type="entry name" value="FAD/NAD-bd_sf"/>
</dbReference>
<dbReference type="PRINTS" id="PR00368">
    <property type="entry name" value="FADPNR"/>
</dbReference>
<sequence length="423" mass="45819">MAAMNMNREQFDEMIRSGKTFLVDYWAPWCGYCRKIEAAYEAVSETWGRSIPVAKINIDEEEQLSDSQGIEIIPTLVLYKDGKAAATLRVPESRDMIEQFLTDSLEAASETSDPEPSRVYDTVIIGGGPAGYTAALYAARAGLDTIVVEKLSAGGQMALTHQIDNYPGFEDGIDGYTLAEKMRKQAERFGASTLYAEVVRAKLEGQPKAVETSQGTIYGRTLILATGASPRELGVPGEEELTGRGVAYCAACDGMFYKDKTVVVAGGGNSAVADALILSRIAKKVILVHRRDTLRATKIYHDLLQETPNIEFCWNSVVTELHHKETLTGIRLKDVHTGEETDLPCDGIFVSVGRKPSTSLFEGQLELDKAGYIAAGETTETSVSGVYAIGDVRTKPLRQVVTAVSDGAAAVHMAEVYLAEAGR</sequence>
<keyword evidence="4" id="KW-0676">Redox-active center</keyword>
<dbReference type="Gene3D" id="3.40.30.10">
    <property type="entry name" value="Glutaredoxin"/>
    <property type="match status" value="1"/>
</dbReference>
<protein>
    <recommendedName>
        <fullName evidence="4">Thioredoxin reductase</fullName>
        <ecNumber evidence="4">1.8.1.9</ecNumber>
    </recommendedName>
</protein>
<dbReference type="InterPro" id="IPR023753">
    <property type="entry name" value="FAD/NAD-binding_dom"/>
</dbReference>
<keyword evidence="4" id="KW-0274">FAD</keyword>
<keyword evidence="2 4" id="KW-0285">Flavoprotein</keyword>
<dbReference type="Pfam" id="PF07992">
    <property type="entry name" value="Pyr_redox_2"/>
    <property type="match status" value="1"/>
</dbReference>
<keyword evidence="7" id="KW-1185">Reference proteome</keyword>